<evidence type="ECO:0000256" key="4">
    <source>
        <dbReference type="ARBA" id="ARBA00022833"/>
    </source>
</evidence>
<feature type="non-terminal residue" evidence="8">
    <location>
        <position position="1"/>
    </location>
</feature>
<dbReference type="SMART" id="SM00575">
    <property type="entry name" value="ZnF_PMZ"/>
    <property type="match status" value="1"/>
</dbReference>
<evidence type="ECO:0000256" key="6">
    <source>
        <dbReference type="RuleBase" id="RU367018"/>
    </source>
</evidence>
<keyword evidence="2 6" id="KW-0479">Metal-binding</keyword>
<dbReference type="InterPro" id="IPR007527">
    <property type="entry name" value="Znf_SWIM"/>
</dbReference>
<dbReference type="EMBL" id="AUSU01003520">
    <property type="protein sequence ID" value="EPS66712.1"/>
    <property type="molecule type" value="Genomic_DNA"/>
</dbReference>
<evidence type="ECO:0000313" key="8">
    <source>
        <dbReference type="EMBL" id="EPS66712.1"/>
    </source>
</evidence>
<reference evidence="8 9" key="1">
    <citation type="journal article" date="2013" name="BMC Genomics">
        <title>The miniature genome of a carnivorous plant Genlisea aurea contains a low number of genes and short non-coding sequences.</title>
        <authorList>
            <person name="Leushkin E.V."/>
            <person name="Sutormin R.A."/>
            <person name="Nabieva E.R."/>
            <person name="Penin A.A."/>
            <person name="Kondrashov A.S."/>
            <person name="Logacheva M.D."/>
        </authorList>
    </citation>
    <scope>NUCLEOTIDE SEQUENCE [LARGE SCALE GENOMIC DNA]</scope>
</reference>
<proteinExistence type="inferred from homology"/>
<evidence type="ECO:0000259" key="7">
    <source>
        <dbReference type="PROSITE" id="PS50966"/>
    </source>
</evidence>
<keyword evidence="9" id="KW-1185">Reference proteome</keyword>
<dbReference type="GO" id="GO:0006355">
    <property type="term" value="P:regulation of DNA-templated transcription"/>
    <property type="evidence" value="ECO:0007669"/>
    <property type="project" value="UniProtKB-UniRule"/>
</dbReference>
<sequence length="542" mass="62185">RNPGSDFQYLFDYLKKRQAENPSFFYEMEDDNDLSGNVFWADSASQSNYCYFGDTIRLHTSYRTNRSKLPIVTFTGLNHHAQPVPFGCAFLLNESDNTFIWLLESFLRAVSERSPLSITCDPDRDIQMVVSQVLPDTRLRFCRWSIFRQTREKMGSVFQANPALDFELRRCVNEADTVEEFESSWSSLMSQYFLMDDEWLQSLYRIRDQWVPVYLKDVFYGELSTAENVDPFGQFFGMSATTSMPSLVKQYEQVVSSCHETELKDDFDTYNATPVLKTPSPMEKQAADLYTRTVFVKFQGELVEALANPATVVDDTGTTTAYRVEKFGEEQHEATQHHIVRFDEFQTKAAGCSCRMFDFSGIVCRHILSVFMAKNVLILPPGYVLKRWTRNAKSSSSSSSSSSCFQESGNVLLLNHLRQEGLKYVEQGSKSIQVYNVAMNALRDAQRRVAAVRSRKSKETTNAQVLFLSLSFAPSFMAAVVMQEEEEEEKKRRICEMKVELARANEKCAAYRAILQSLFKDVEEHKLKLSVKVQNARLCLKD</sequence>
<name>S8E358_9LAMI</name>
<dbReference type="InterPro" id="IPR006564">
    <property type="entry name" value="Znf_PMZ"/>
</dbReference>
<comment type="caution">
    <text evidence="8">The sequence shown here is derived from an EMBL/GenBank/DDBJ whole genome shotgun (WGS) entry which is preliminary data.</text>
</comment>
<dbReference type="PROSITE" id="PS50966">
    <property type="entry name" value="ZF_SWIM"/>
    <property type="match status" value="1"/>
</dbReference>
<comment type="similarity">
    <text evidence="1 6">Belongs to the FHY3/FAR1 family.</text>
</comment>
<evidence type="ECO:0000313" key="9">
    <source>
        <dbReference type="Proteomes" id="UP000015453"/>
    </source>
</evidence>
<dbReference type="Proteomes" id="UP000015453">
    <property type="component" value="Unassembled WGS sequence"/>
</dbReference>
<gene>
    <name evidence="8" type="ORF">M569_08061</name>
</gene>
<dbReference type="GO" id="GO:0005634">
    <property type="term" value="C:nucleus"/>
    <property type="evidence" value="ECO:0007669"/>
    <property type="project" value="UniProtKB-SubCell"/>
</dbReference>
<protein>
    <recommendedName>
        <fullName evidence="6">Protein FAR1-RELATED SEQUENCE</fullName>
    </recommendedName>
</protein>
<feature type="domain" description="SWIM-type" evidence="7">
    <location>
        <begin position="338"/>
        <end position="375"/>
    </location>
</feature>
<keyword evidence="3 5" id="KW-0863">Zinc-finger</keyword>
<accession>S8E358</accession>
<keyword evidence="6" id="KW-0539">Nucleus</keyword>
<evidence type="ECO:0000256" key="2">
    <source>
        <dbReference type="ARBA" id="ARBA00022723"/>
    </source>
</evidence>
<evidence type="ECO:0000256" key="5">
    <source>
        <dbReference type="PROSITE-ProRule" id="PRU00325"/>
    </source>
</evidence>
<dbReference type="GO" id="GO:0008270">
    <property type="term" value="F:zinc ion binding"/>
    <property type="evidence" value="ECO:0007669"/>
    <property type="project" value="UniProtKB-UniRule"/>
</dbReference>
<evidence type="ECO:0000256" key="1">
    <source>
        <dbReference type="ARBA" id="ARBA00005889"/>
    </source>
</evidence>
<dbReference type="Pfam" id="PF04434">
    <property type="entry name" value="SWIM"/>
    <property type="match status" value="1"/>
</dbReference>
<keyword evidence="4 6" id="KW-0862">Zinc</keyword>
<dbReference type="PANTHER" id="PTHR31669">
    <property type="entry name" value="PROTEIN FAR1-RELATED SEQUENCE 10-RELATED"/>
    <property type="match status" value="1"/>
</dbReference>
<comment type="function">
    <text evidence="6">Putative transcription activator involved in regulating light control of development.</text>
</comment>
<evidence type="ECO:0000256" key="3">
    <source>
        <dbReference type="ARBA" id="ARBA00022771"/>
    </source>
</evidence>
<dbReference type="InterPro" id="IPR031052">
    <property type="entry name" value="FHY3/FAR1"/>
</dbReference>
<dbReference type="Pfam" id="PF10551">
    <property type="entry name" value="MULE"/>
    <property type="match status" value="1"/>
</dbReference>
<dbReference type="OrthoDB" id="1927586at2759"/>
<organism evidence="8 9">
    <name type="scientific">Genlisea aurea</name>
    <dbReference type="NCBI Taxonomy" id="192259"/>
    <lineage>
        <taxon>Eukaryota</taxon>
        <taxon>Viridiplantae</taxon>
        <taxon>Streptophyta</taxon>
        <taxon>Embryophyta</taxon>
        <taxon>Tracheophyta</taxon>
        <taxon>Spermatophyta</taxon>
        <taxon>Magnoliopsida</taxon>
        <taxon>eudicotyledons</taxon>
        <taxon>Gunneridae</taxon>
        <taxon>Pentapetalae</taxon>
        <taxon>asterids</taxon>
        <taxon>lamiids</taxon>
        <taxon>Lamiales</taxon>
        <taxon>Lentibulariaceae</taxon>
        <taxon>Genlisea</taxon>
    </lineage>
</organism>
<dbReference type="InterPro" id="IPR018289">
    <property type="entry name" value="MULE_transposase_dom"/>
</dbReference>
<comment type="subcellular location">
    <subcellularLocation>
        <location evidence="6">Nucleus</location>
    </subcellularLocation>
</comment>
<dbReference type="AlphaFoldDB" id="S8E358"/>
<dbReference type="PANTHER" id="PTHR31669:SF240">
    <property type="entry name" value="PROTEIN FAR1-RELATED SEQUENCE 9"/>
    <property type="match status" value="1"/>
</dbReference>